<protein>
    <recommendedName>
        <fullName evidence="10 13">4-hydroxy-tetrahydrodipicolinate reductase</fullName>
        <shortName evidence="13">HTPA reductase</shortName>
        <ecNumber evidence="10 13">1.17.1.8</ecNumber>
    </recommendedName>
</protein>
<dbReference type="GO" id="GO:0050661">
    <property type="term" value="F:NADP binding"/>
    <property type="evidence" value="ECO:0007669"/>
    <property type="project" value="UniProtKB-UniRule"/>
</dbReference>
<reference evidence="17" key="2">
    <citation type="journal article" date="2017" name="Genome Biol. Evol.">
        <title>Comparative genomic analysis identifies a Campylobacter clade deficient in selenium metabolism.</title>
        <authorList>
            <person name="Miller W.G."/>
            <person name="Yee E."/>
            <person name="Lopes B.S."/>
            <person name="Chapman M.H."/>
            <person name="Huynh S."/>
            <person name="Bono J.L."/>
            <person name="Parker C.T."/>
            <person name="Strachan N.J.C."/>
            <person name="Forbes K.J."/>
        </authorList>
    </citation>
    <scope>NUCLEOTIDE SEQUENCE [LARGE SCALE GENOMIC DNA]</scope>
    <source>
        <strain evidence="17">NCTC 13004</strain>
    </source>
</reference>
<dbReference type="NCBIfam" id="TIGR00036">
    <property type="entry name" value="dapB"/>
    <property type="match status" value="1"/>
</dbReference>
<dbReference type="GO" id="GO:0051287">
    <property type="term" value="F:NAD binding"/>
    <property type="evidence" value="ECO:0007669"/>
    <property type="project" value="UniProtKB-UniRule"/>
</dbReference>
<dbReference type="SUPFAM" id="SSF55347">
    <property type="entry name" value="Glyceraldehyde-3-phosphate dehydrogenase-like, C-terminal domain"/>
    <property type="match status" value="1"/>
</dbReference>
<dbReference type="GeneID" id="46921810"/>
<name>A0A1X9SPE7_9BACT</name>
<dbReference type="EMBL" id="CP015578">
    <property type="protein sequence ID" value="ARQ98065.1"/>
    <property type="molecule type" value="Genomic_DNA"/>
</dbReference>
<feature type="binding site" evidence="13">
    <location>
        <position position="42"/>
    </location>
    <ligand>
        <name>NAD(+)</name>
        <dbReference type="ChEBI" id="CHEBI:57540"/>
    </ligand>
</feature>
<dbReference type="HAMAP" id="MF_00102">
    <property type="entry name" value="DapB"/>
    <property type="match status" value="1"/>
</dbReference>
<evidence type="ECO:0000256" key="1">
    <source>
        <dbReference type="ARBA" id="ARBA00006642"/>
    </source>
</evidence>
<evidence type="ECO:0000256" key="5">
    <source>
        <dbReference type="ARBA" id="ARBA00022915"/>
    </source>
</evidence>
<accession>A0A1X9SPE7</accession>
<reference evidence="17" key="1">
    <citation type="journal article" date="2017" name="Genome Biol. Evol.">
        <title>Comparative Genomic Analysis Identifies a Campylobacter Clade Deficient in Selenium Metabolism.</title>
        <authorList>
            <person name="Miller W.G."/>
            <person name="Yee E."/>
            <person name="Lopes B.S."/>
            <person name="Chapman M.H."/>
            <person name="Huynh S."/>
            <person name="Bono J.L."/>
            <person name="Parker C.T."/>
            <person name="Strachan N.J.C."/>
            <person name="Forbes K.J."/>
        </authorList>
    </citation>
    <scope>NUCLEOTIDE SEQUENCE [LARGE SCALE GENOMIC DNA]</scope>
    <source>
        <strain evidence="17">NCTC 13004</strain>
    </source>
</reference>
<evidence type="ECO:0000256" key="6">
    <source>
        <dbReference type="ARBA" id="ARBA00023002"/>
    </source>
</evidence>
<dbReference type="Gene3D" id="3.30.360.10">
    <property type="entry name" value="Dihydrodipicolinate Reductase, domain 2"/>
    <property type="match status" value="1"/>
</dbReference>
<dbReference type="PROSITE" id="PS01298">
    <property type="entry name" value="DAPB"/>
    <property type="match status" value="1"/>
</dbReference>
<evidence type="ECO:0000313" key="17">
    <source>
        <dbReference type="Proteomes" id="UP000202031"/>
    </source>
</evidence>
<comment type="subunit">
    <text evidence="13">Homotetramer.</text>
</comment>
<evidence type="ECO:0000256" key="2">
    <source>
        <dbReference type="ARBA" id="ARBA00022490"/>
    </source>
</evidence>
<dbReference type="Proteomes" id="UP000202031">
    <property type="component" value="Chromosome"/>
</dbReference>
<comment type="caution">
    <text evidence="13">Was originally thought to be a dihydrodipicolinate reductase (DHDPR), catalyzing the conversion of dihydrodipicolinate to tetrahydrodipicolinate. However, it was shown in E.coli that the substrate of the enzymatic reaction is not dihydrodipicolinate (DHDP) but in fact (2S,4S)-4-hydroxy-2,3,4,5-tetrahydrodipicolinic acid (HTPA), the product released by the DapA-catalyzed reaction.</text>
</comment>
<evidence type="ECO:0000256" key="13">
    <source>
        <dbReference type="HAMAP-Rule" id="MF_00102"/>
    </source>
</evidence>
<dbReference type="PANTHER" id="PTHR20836:SF0">
    <property type="entry name" value="4-HYDROXY-TETRAHYDRODIPICOLINATE REDUCTASE 1, CHLOROPLASTIC-RELATED"/>
    <property type="match status" value="1"/>
</dbReference>
<feature type="binding site" evidence="13">
    <location>
        <begin position="86"/>
        <end position="88"/>
    </location>
    <ligand>
        <name>NAD(+)</name>
        <dbReference type="ChEBI" id="CHEBI:57540"/>
    </ligand>
</feature>
<comment type="similarity">
    <text evidence="1 13">Belongs to the DapB family.</text>
</comment>
<keyword evidence="7 13" id="KW-0520">NAD</keyword>
<feature type="binding site" evidence="13">
    <location>
        <begin position="110"/>
        <end position="113"/>
    </location>
    <ligand>
        <name>NAD(+)</name>
        <dbReference type="ChEBI" id="CHEBI:57540"/>
    </ligand>
</feature>
<evidence type="ECO:0000256" key="7">
    <source>
        <dbReference type="ARBA" id="ARBA00023027"/>
    </source>
</evidence>
<dbReference type="InterPro" id="IPR022664">
    <property type="entry name" value="DapB_N_CS"/>
</dbReference>
<feature type="domain" description="Dihydrodipicolinate reductase C-terminal" evidence="15">
    <location>
        <begin position="116"/>
        <end position="251"/>
    </location>
</feature>
<evidence type="ECO:0000256" key="3">
    <source>
        <dbReference type="ARBA" id="ARBA00022605"/>
    </source>
</evidence>
<dbReference type="RefSeq" id="WP_086243581.1">
    <property type="nucleotide sequence ID" value="NZ_CP015578.1"/>
</dbReference>
<evidence type="ECO:0000256" key="10">
    <source>
        <dbReference type="ARBA" id="ARBA00038983"/>
    </source>
</evidence>
<dbReference type="GO" id="GO:0019877">
    <property type="term" value="P:diaminopimelate biosynthetic process"/>
    <property type="evidence" value="ECO:0007669"/>
    <property type="project" value="UniProtKB-UniRule"/>
</dbReference>
<dbReference type="PIRSF" id="PIRSF000161">
    <property type="entry name" value="DHPR"/>
    <property type="match status" value="1"/>
</dbReference>
<evidence type="ECO:0000259" key="14">
    <source>
        <dbReference type="Pfam" id="PF01113"/>
    </source>
</evidence>
<sequence length="253" mass="27151">MIRIGLHGASGKMGSEIIANLKGLNNAKLSVAYTIEPMSVDDGVIVTDKYDVLFDNSDVVIDFSIAKASINLINYARTNPKPLVIGTTGLGDEGGELIKLASATMPILQATNMSLGVAVLNRLTEIASRVLSEFDIEIIEMHHRNKIDAPSGTALTLGEHAARGRNLNLSNVRISGRDGMMGPRSKNEIAVMSLRGGDIVGRHTVGFYNDGEYIELNHTATSRATFAKGAIKAGIWLANKEPKLYTIYDALGI</sequence>
<comment type="subcellular location">
    <subcellularLocation>
        <location evidence="13">Cytoplasm</location>
    </subcellularLocation>
</comment>
<comment type="function">
    <text evidence="13">Catalyzes the conversion of 4-hydroxy-tetrahydrodipicolinate (HTPA) to tetrahydrodipicolinate.</text>
</comment>
<comment type="pathway">
    <text evidence="9 13">Amino-acid biosynthesis; L-lysine biosynthesis via DAP pathway; (S)-tetrahydrodipicolinate from L-aspartate: step 4/4.</text>
</comment>
<dbReference type="KEGG" id="clx:CLAN_1342"/>
<keyword evidence="4 13" id="KW-0521">NADP</keyword>
<evidence type="ECO:0000256" key="8">
    <source>
        <dbReference type="ARBA" id="ARBA00023154"/>
    </source>
</evidence>
<gene>
    <name evidence="13 16" type="primary">dapB</name>
    <name evidence="16" type="ORF">CLAN_1342</name>
</gene>
<keyword evidence="6 13" id="KW-0560">Oxidoreductase</keyword>
<evidence type="ECO:0000259" key="15">
    <source>
        <dbReference type="Pfam" id="PF05173"/>
    </source>
</evidence>
<evidence type="ECO:0000256" key="4">
    <source>
        <dbReference type="ARBA" id="ARBA00022857"/>
    </source>
</evidence>
<dbReference type="Gene3D" id="3.40.50.720">
    <property type="entry name" value="NAD(P)-binding Rossmann-like Domain"/>
    <property type="match status" value="1"/>
</dbReference>
<dbReference type="Pfam" id="PF01113">
    <property type="entry name" value="DapB_N"/>
    <property type="match status" value="1"/>
</dbReference>
<dbReference type="GO" id="GO:0005829">
    <property type="term" value="C:cytosol"/>
    <property type="evidence" value="ECO:0007669"/>
    <property type="project" value="TreeGrafter"/>
</dbReference>
<dbReference type="InterPro" id="IPR036291">
    <property type="entry name" value="NAD(P)-bd_dom_sf"/>
</dbReference>
<keyword evidence="8 13" id="KW-0457">Lysine biosynthesis</keyword>
<comment type="caution">
    <text evidence="13">Lacks conserved residue(s) required for the propagation of feature annotation.</text>
</comment>
<feature type="domain" description="Dihydrodipicolinate reductase N-terminal" evidence="14">
    <location>
        <begin position="2"/>
        <end position="113"/>
    </location>
</feature>
<dbReference type="Pfam" id="PF05173">
    <property type="entry name" value="DapB_C"/>
    <property type="match status" value="1"/>
</dbReference>
<dbReference type="PANTHER" id="PTHR20836">
    <property type="entry name" value="DIHYDRODIPICOLINATE REDUCTASE"/>
    <property type="match status" value="1"/>
</dbReference>
<dbReference type="SUPFAM" id="SSF51735">
    <property type="entry name" value="NAD(P)-binding Rossmann-fold domains"/>
    <property type="match status" value="1"/>
</dbReference>
<proteinExistence type="inferred from homology"/>
<feature type="binding site" evidence="13">
    <location>
        <begin position="152"/>
        <end position="153"/>
    </location>
    <ligand>
        <name>(S)-2,3,4,5-tetrahydrodipicolinate</name>
        <dbReference type="ChEBI" id="CHEBI:16845"/>
    </ligand>
</feature>
<dbReference type="GO" id="GO:0016726">
    <property type="term" value="F:oxidoreductase activity, acting on CH or CH2 groups, NAD or NADP as acceptor"/>
    <property type="evidence" value="ECO:0007669"/>
    <property type="project" value="UniProtKB-UniRule"/>
</dbReference>
<feature type="binding site" evidence="13">
    <location>
        <begin position="8"/>
        <end position="13"/>
    </location>
    <ligand>
        <name>NAD(+)</name>
        <dbReference type="ChEBI" id="CHEBI:57540"/>
    </ligand>
</feature>
<keyword evidence="2 13" id="KW-0963">Cytoplasm</keyword>
<dbReference type="UniPathway" id="UPA00034">
    <property type="reaction ID" value="UER00018"/>
</dbReference>
<dbReference type="GO" id="GO:0008839">
    <property type="term" value="F:4-hydroxy-tetrahydrodipicolinate reductase"/>
    <property type="evidence" value="ECO:0007669"/>
    <property type="project" value="UniProtKB-UniRule"/>
</dbReference>
<evidence type="ECO:0000256" key="9">
    <source>
        <dbReference type="ARBA" id="ARBA00037922"/>
    </source>
</evidence>
<keyword evidence="3 13" id="KW-0028">Amino-acid biosynthesis</keyword>
<organism evidence="16 17">
    <name type="scientific">Campylobacter lanienae NCTC 13004</name>
    <dbReference type="NCBI Taxonomy" id="1031753"/>
    <lineage>
        <taxon>Bacteria</taxon>
        <taxon>Pseudomonadati</taxon>
        <taxon>Campylobacterota</taxon>
        <taxon>Epsilonproteobacteria</taxon>
        <taxon>Campylobacterales</taxon>
        <taxon>Campylobacteraceae</taxon>
        <taxon>Campylobacter</taxon>
    </lineage>
</organism>
<keyword evidence="5 13" id="KW-0220">Diaminopimelate biosynthesis</keyword>
<dbReference type="GO" id="GO:0009089">
    <property type="term" value="P:lysine biosynthetic process via diaminopimelate"/>
    <property type="evidence" value="ECO:0007669"/>
    <property type="project" value="UniProtKB-UniRule"/>
</dbReference>
<comment type="catalytic activity">
    <reaction evidence="12 13">
        <text>(S)-2,3,4,5-tetrahydrodipicolinate + NAD(+) + H2O = (2S,4S)-4-hydroxy-2,3,4,5-tetrahydrodipicolinate + NADH + H(+)</text>
        <dbReference type="Rhea" id="RHEA:35323"/>
        <dbReference type="ChEBI" id="CHEBI:15377"/>
        <dbReference type="ChEBI" id="CHEBI:15378"/>
        <dbReference type="ChEBI" id="CHEBI:16845"/>
        <dbReference type="ChEBI" id="CHEBI:57540"/>
        <dbReference type="ChEBI" id="CHEBI:57945"/>
        <dbReference type="ChEBI" id="CHEBI:67139"/>
        <dbReference type="EC" id="1.17.1.8"/>
    </reaction>
</comment>
<feature type="active site" description="Proton donor" evidence="13">
    <location>
        <position position="146"/>
    </location>
</feature>
<evidence type="ECO:0000313" key="16">
    <source>
        <dbReference type="EMBL" id="ARQ98065.1"/>
    </source>
</evidence>
<dbReference type="InterPro" id="IPR022663">
    <property type="entry name" value="DapB_C"/>
</dbReference>
<dbReference type="AlphaFoldDB" id="A0A1X9SPE7"/>
<dbReference type="CDD" id="cd02274">
    <property type="entry name" value="DHDPR_N"/>
    <property type="match status" value="1"/>
</dbReference>
<dbReference type="InterPro" id="IPR023940">
    <property type="entry name" value="DHDPR_bac"/>
</dbReference>
<dbReference type="FunFam" id="3.30.360.10:FF:000004">
    <property type="entry name" value="4-hydroxy-tetrahydrodipicolinate reductase"/>
    <property type="match status" value="1"/>
</dbReference>
<dbReference type="EC" id="1.17.1.8" evidence="10 13"/>
<feature type="active site" description="Proton donor/acceptor" evidence="13">
    <location>
        <position position="142"/>
    </location>
</feature>
<feature type="binding site" evidence="13">
    <location>
        <position position="143"/>
    </location>
    <ligand>
        <name>(S)-2,3,4,5-tetrahydrodipicolinate</name>
        <dbReference type="ChEBI" id="CHEBI:16845"/>
    </ligand>
</feature>
<comment type="catalytic activity">
    <reaction evidence="11 13">
        <text>(S)-2,3,4,5-tetrahydrodipicolinate + NADP(+) + H2O = (2S,4S)-4-hydroxy-2,3,4,5-tetrahydrodipicolinate + NADPH + H(+)</text>
        <dbReference type="Rhea" id="RHEA:35331"/>
        <dbReference type="ChEBI" id="CHEBI:15377"/>
        <dbReference type="ChEBI" id="CHEBI:15378"/>
        <dbReference type="ChEBI" id="CHEBI:16845"/>
        <dbReference type="ChEBI" id="CHEBI:57783"/>
        <dbReference type="ChEBI" id="CHEBI:58349"/>
        <dbReference type="ChEBI" id="CHEBI:67139"/>
        <dbReference type="EC" id="1.17.1.8"/>
    </reaction>
</comment>
<evidence type="ECO:0000256" key="11">
    <source>
        <dbReference type="ARBA" id="ARBA00049080"/>
    </source>
</evidence>
<dbReference type="InterPro" id="IPR000846">
    <property type="entry name" value="DapB_N"/>
</dbReference>
<evidence type="ECO:0000256" key="12">
    <source>
        <dbReference type="ARBA" id="ARBA00049396"/>
    </source>
</evidence>